<name>A0A066TQ23_9PSEU</name>
<evidence type="ECO:0000259" key="5">
    <source>
        <dbReference type="SMART" id="SM00862"/>
    </source>
</evidence>
<dbReference type="OrthoDB" id="3661636at2"/>
<dbReference type="RefSeq" id="WP_160169775.1">
    <property type="nucleotide sequence ID" value="NZ_JMQI01000074.1"/>
</dbReference>
<evidence type="ECO:0000313" key="8">
    <source>
        <dbReference type="Proteomes" id="UP000027345"/>
    </source>
</evidence>
<keyword evidence="8" id="KW-1185">Reference proteome</keyword>
<evidence type="ECO:0000256" key="1">
    <source>
        <dbReference type="ARBA" id="ARBA00005820"/>
    </source>
</evidence>
<dbReference type="SUPFAM" id="SSF52540">
    <property type="entry name" value="P-loop containing nucleoside triphosphate hydrolases"/>
    <property type="match status" value="1"/>
</dbReference>
<feature type="domain" description="AAA+ ATPase" evidence="4">
    <location>
        <begin position="311"/>
        <end position="448"/>
    </location>
</feature>
<dbReference type="SUPFAM" id="SSF48452">
    <property type="entry name" value="TPR-like"/>
    <property type="match status" value="2"/>
</dbReference>
<evidence type="ECO:0000256" key="3">
    <source>
        <dbReference type="SAM" id="MobiDB-lite"/>
    </source>
</evidence>
<gene>
    <name evidence="7" type="ORF">DV20_36935</name>
</gene>
<dbReference type="SMART" id="SM01043">
    <property type="entry name" value="BTAD"/>
    <property type="match status" value="1"/>
</dbReference>
<accession>A0A066TQ23</accession>
<feature type="region of interest" description="Disordered" evidence="3">
    <location>
        <begin position="992"/>
        <end position="1027"/>
    </location>
</feature>
<proteinExistence type="inferred from homology"/>
<dbReference type="InterPro" id="IPR001867">
    <property type="entry name" value="OmpR/PhoB-type_DNA-bd"/>
</dbReference>
<dbReference type="EMBL" id="JMQI01000074">
    <property type="protein sequence ID" value="KDN17221.1"/>
    <property type="molecule type" value="Genomic_DNA"/>
</dbReference>
<dbReference type="GO" id="GO:0006355">
    <property type="term" value="P:regulation of DNA-templated transcription"/>
    <property type="evidence" value="ECO:0007669"/>
    <property type="project" value="InterPro"/>
</dbReference>
<dbReference type="SMART" id="SM00028">
    <property type="entry name" value="TPR"/>
    <property type="match status" value="4"/>
</dbReference>
<dbReference type="STRING" id="287986.DV20_36935"/>
<dbReference type="InterPro" id="IPR027417">
    <property type="entry name" value="P-loop_NTPase"/>
</dbReference>
<dbReference type="PANTHER" id="PTHR47691:SF3">
    <property type="entry name" value="HTH-TYPE TRANSCRIPTIONAL REGULATOR RV0890C-RELATED"/>
    <property type="match status" value="1"/>
</dbReference>
<feature type="region of interest" description="Disordered" evidence="3">
    <location>
        <begin position="252"/>
        <end position="275"/>
    </location>
</feature>
<dbReference type="Gene3D" id="3.40.50.300">
    <property type="entry name" value="P-loop containing nucleotide triphosphate hydrolases"/>
    <property type="match status" value="1"/>
</dbReference>
<dbReference type="InterPro" id="IPR005158">
    <property type="entry name" value="BTAD"/>
</dbReference>
<evidence type="ECO:0000313" key="7">
    <source>
        <dbReference type="EMBL" id="KDN17221.1"/>
    </source>
</evidence>
<dbReference type="Gene3D" id="1.10.10.10">
    <property type="entry name" value="Winged helix-like DNA-binding domain superfamily/Winged helix DNA-binding domain"/>
    <property type="match status" value="1"/>
</dbReference>
<evidence type="ECO:0000259" key="4">
    <source>
        <dbReference type="SMART" id="SM00382"/>
    </source>
</evidence>
<dbReference type="SMART" id="SM00862">
    <property type="entry name" value="Trans_reg_C"/>
    <property type="match status" value="1"/>
</dbReference>
<feature type="domain" description="Bacterial transcriptional activator" evidence="6">
    <location>
        <begin position="103"/>
        <end position="248"/>
    </location>
</feature>
<dbReference type="Proteomes" id="UP000027345">
    <property type="component" value="Unassembled WGS sequence"/>
</dbReference>
<organism evidence="7 8">
    <name type="scientific">Amycolatopsis rifamycinica</name>
    <dbReference type="NCBI Taxonomy" id="287986"/>
    <lineage>
        <taxon>Bacteria</taxon>
        <taxon>Bacillati</taxon>
        <taxon>Actinomycetota</taxon>
        <taxon>Actinomycetes</taxon>
        <taxon>Pseudonocardiales</taxon>
        <taxon>Pseudonocardiaceae</taxon>
        <taxon>Amycolatopsis</taxon>
    </lineage>
</organism>
<dbReference type="InterPro" id="IPR011990">
    <property type="entry name" value="TPR-like_helical_dom_sf"/>
</dbReference>
<evidence type="ECO:0000256" key="2">
    <source>
        <dbReference type="ARBA" id="ARBA00023125"/>
    </source>
</evidence>
<dbReference type="GO" id="GO:0003677">
    <property type="term" value="F:DNA binding"/>
    <property type="evidence" value="ECO:0007669"/>
    <property type="project" value="UniProtKB-KW"/>
</dbReference>
<dbReference type="Pfam" id="PF13424">
    <property type="entry name" value="TPR_12"/>
    <property type="match status" value="1"/>
</dbReference>
<evidence type="ECO:0000259" key="6">
    <source>
        <dbReference type="SMART" id="SM01043"/>
    </source>
</evidence>
<dbReference type="AlphaFoldDB" id="A0A066TQ23"/>
<dbReference type="InterPro" id="IPR003593">
    <property type="entry name" value="AAA+_ATPase"/>
</dbReference>
<dbReference type="InterPro" id="IPR019734">
    <property type="entry name" value="TPR_rpt"/>
</dbReference>
<comment type="caution">
    <text evidence="7">The sequence shown here is derived from an EMBL/GenBank/DDBJ whole genome shotgun (WGS) entry which is preliminary data.</text>
</comment>
<dbReference type="eggNOG" id="COG3629">
    <property type="taxonomic scope" value="Bacteria"/>
</dbReference>
<comment type="similarity">
    <text evidence="1">Belongs to the AfsR/DnrI/RedD regulatory family.</text>
</comment>
<dbReference type="GO" id="GO:0043531">
    <property type="term" value="F:ADP binding"/>
    <property type="evidence" value="ECO:0007669"/>
    <property type="project" value="InterPro"/>
</dbReference>
<reference evidence="7 8" key="1">
    <citation type="submission" date="2014-05" db="EMBL/GenBank/DDBJ databases">
        <title>Draft genome sequence of Amycolatopsis rifamycinica DSM 46095.</title>
        <authorList>
            <person name="Lal R."/>
            <person name="Saxena A."/>
            <person name="Kumari R."/>
            <person name="Mukherjee U."/>
            <person name="Singh P."/>
            <person name="Sangwan N."/>
            <person name="Mahato N.K."/>
        </authorList>
    </citation>
    <scope>NUCLEOTIDE SEQUENCE [LARGE SCALE GENOMIC DNA]</scope>
    <source>
        <strain evidence="7 8">DSM 46095</strain>
    </source>
</reference>
<dbReference type="Pfam" id="PF00931">
    <property type="entry name" value="NB-ARC"/>
    <property type="match status" value="1"/>
</dbReference>
<dbReference type="Gene3D" id="1.25.40.10">
    <property type="entry name" value="Tetratricopeptide repeat domain"/>
    <property type="match status" value="3"/>
</dbReference>
<protein>
    <submittedName>
        <fullName evidence="7">Uncharacterized protein</fullName>
    </submittedName>
</protein>
<dbReference type="SMART" id="SM00382">
    <property type="entry name" value="AAA"/>
    <property type="match status" value="1"/>
</dbReference>
<feature type="compositionally biased region" description="Polar residues" evidence="3">
    <location>
        <begin position="1016"/>
        <end position="1027"/>
    </location>
</feature>
<feature type="domain" description="OmpR/PhoB-type" evidence="5">
    <location>
        <begin position="21"/>
        <end position="96"/>
    </location>
</feature>
<dbReference type="Pfam" id="PF03704">
    <property type="entry name" value="BTAD"/>
    <property type="match status" value="1"/>
</dbReference>
<dbReference type="GO" id="GO:0000160">
    <property type="term" value="P:phosphorelay signal transduction system"/>
    <property type="evidence" value="ECO:0007669"/>
    <property type="project" value="InterPro"/>
</dbReference>
<dbReference type="InterPro" id="IPR036388">
    <property type="entry name" value="WH-like_DNA-bd_sf"/>
</dbReference>
<dbReference type="PANTHER" id="PTHR47691">
    <property type="entry name" value="REGULATOR-RELATED"/>
    <property type="match status" value="1"/>
</dbReference>
<dbReference type="PRINTS" id="PR00364">
    <property type="entry name" value="DISEASERSIST"/>
</dbReference>
<dbReference type="InterPro" id="IPR002182">
    <property type="entry name" value="NB-ARC"/>
</dbReference>
<keyword evidence="2" id="KW-0238">DNA-binding</keyword>
<sequence>MEIGFGILGQTALLLHGNMDVKPVRGRPGQVLAALLAHPGRLLPVDTVVAWVWADHENPPQDALGTLHQAGARLRQAFQADGADAGVTIGKAGCRLDVDRRLIDHYRFRAMMARARQFRDQGQHDRAHVEALAAVGLRRDEPLAGLRTAPADEWRLRWARNEWVPANAFVVSQQLLLGQTELAVARLEDLDAAHPMELSLAKLRIRALFAAGRALEATEYFRRLRREYQESGDLHAAGELLAVHDELLKPGAAPFPAPARPAPAAAEDPPEGEPRLPAVWHLPPDVDGVVGREAVLAELDAFTVDSAGLPRADVVMLTGGPGVGKTTVALRWAHRAASRYPHGVALLDLRGDGQVAGASAADVVELLLELLDVPVDQIVSPVVRAARLTRLLRRRRLLVVLDNVARTDQVEPLLRVLAECTVVVVTRQRLSALLAARPSPVVTVAPLSADAARALLERRIGPRARQDPAGVAALVRLCQGNALALTLVAVRAAARTGMRLVTLAEALREADMLLDVGTDGDWPGRSLRSAFTLSYQGLRPAEQRTFALLGLHPGAEVASDAIAAADGRPLPQVRQSLAVLVAAHLIEQPGDLDRYRVHNLLQLYAQSLARQLADCAQARRRLLEFYLLTAYEAHRTVYPGRHRPELPPTGGDVTAARFATPAAARQWVLRERTTLTAAVGLAAEAGLPGIAFTLPSLTADVFDRHGHFGDIIAGFTVAASSAAAVGNAYAEASSLNDLGQALLLMGQDAQAEPYLRAALRLVDAHGIGIGRVTVMLNMARRHLHAGRVDQAVTMSRETLEAARALGEPERCAAALHRHADALLEQGGHQLDALALYREALALREQIEDGPGRTLTHLALADLLTRMGRHAEAGDQCARAARLMNESQHLPTAMKLNTVLARLRHAEGDDRAALRHAHQAVELADRSGHATGRGRALDTLAKILLDRGNIDDARLLWQRAARLFRDRERLGQAQRIEAALAELDAAVVVPQAREGDRDTVAMPSPRLSAAGEHLTGVSESTSRRGSAS</sequence>
<dbReference type="eggNOG" id="COG3903">
    <property type="taxonomic scope" value="Bacteria"/>
</dbReference>